<reference evidence="1 2" key="1">
    <citation type="submission" date="2023-01" db="EMBL/GenBank/DDBJ databases">
        <title>Analysis of 21 Apiospora genomes using comparative genomics revels a genus with tremendous synthesis potential of carbohydrate active enzymes and secondary metabolites.</title>
        <authorList>
            <person name="Sorensen T."/>
        </authorList>
    </citation>
    <scope>NUCLEOTIDE SEQUENCE [LARGE SCALE GENOMIC DNA]</scope>
    <source>
        <strain evidence="1 2">CBS 83171</strain>
    </source>
</reference>
<gene>
    <name evidence="1" type="ORF">PG996_004920</name>
</gene>
<keyword evidence="2" id="KW-1185">Reference proteome</keyword>
<proteinExistence type="predicted"/>
<sequence>MHEAWGNDDFVWHVQLVLVNKPLPYDDCPLLLVASQLCPKIVFRDAVHLLIPPLRIESVPPDAVRFVFPVQALEGDAPSPPVVPVVLGQHPGVDCTPRHGLPEAGVLDCLRPARPHILAGYRRWRRSPEEAL</sequence>
<dbReference type="Proteomes" id="UP001446871">
    <property type="component" value="Unassembled WGS sequence"/>
</dbReference>
<protein>
    <submittedName>
        <fullName evidence="1">Uncharacterized protein</fullName>
    </submittedName>
</protein>
<name>A0ABR1VL44_9PEZI</name>
<evidence type="ECO:0000313" key="1">
    <source>
        <dbReference type="EMBL" id="KAK8071572.1"/>
    </source>
</evidence>
<evidence type="ECO:0000313" key="2">
    <source>
        <dbReference type="Proteomes" id="UP001446871"/>
    </source>
</evidence>
<comment type="caution">
    <text evidence="1">The sequence shown here is derived from an EMBL/GenBank/DDBJ whole genome shotgun (WGS) entry which is preliminary data.</text>
</comment>
<organism evidence="1 2">
    <name type="scientific">Apiospora saccharicola</name>
    <dbReference type="NCBI Taxonomy" id="335842"/>
    <lineage>
        <taxon>Eukaryota</taxon>
        <taxon>Fungi</taxon>
        <taxon>Dikarya</taxon>
        <taxon>Ascomycota</taxon>
        <taxon>Pezizomycotina</taxon>
        <taxon>Sordariomycetes</taxon>
        <taxon>Xylariomycetidae</taxon>
        <taxon>Amphisphaeriales</taxon>
        <taxon>Apiosporaceae</taxon>
        <taxon>Apiospora</taxon>
    </lineage>
</organism>
<accession>A0ABR1VL44</accession>
<dbReference type="EMBL" id="JAQQWM010000003">
    <property type="protein sequence ID" value="KAK8071572.1"/>
    <property type="molecule type" value="Genomic_DNA"/>
</dbReference>